<organism evidence="2 3">
    <name type="scientific">Flavobacterium aureirubrum</name>
    <dbReference type="NCBI Taxonomy" id="3133147"/>
    <lineage>
        <taxon>Bacteria</taxon>
        <taxon>Pseudomonadati</taxon>
        <taxon>Bacteroidota</taxon>
        <taxon>Flavobacteriia</taxon>
        <taxon>Flavobacteriales</taxon>
        <taxon>Flavobacteriaceae</taxon>
        <taxon>Flavobacterium</taxon>
    </lineage>
</organism>
<accession>A0ABU9N6G9</accession>
<comment type="caution">
    <text evidence="2">The sequence shown here is derived from an EMBL/GenBank/DDBJ whole genome shotgun (WGS) entry which is preliminary data.</text>
</comment>
<evidence type="ECO:0000256" key="1">
    <source>
        <dbReference type="SAM" id="SignalP"/>
    </source>
</evidence>
<dbReference type="PROSITE" id="PS51257">
    <property type="entry name" value="PROKAR_LIPOPROTEIN"/>
    <property type="match status" value="1"/>
</dbReference>
<keyword evidence="1" id="KW-0732">Signal</keyword>
<feature type="signal peptide" evidence="1">
    <location>
        <begin position="1"/>
        <end position="23"/>
    </location>
</feature>
<sequence>MKCKTIGALLFSVLFLVSCKQEADKTTETVETKTIEKETVIVKDTVKEADGTSVKVSSDGVDVNSKDVKIEVKK</sequence>
<dbReference type="Proteomes" id="UP001460072">
    <property type="component" value="Unassembled WGS sequence"/>
</dbReference>
<dbReference type="EMBL" id="JBCGDO010000016">
    <property type="protein sequence ID" value="MEM0543299.1"/>
    <property type="molecule type" value="Genomic_DNA"/>
</dbReference>
<gene>
    <name evidence="2" type="ORF">WFZ85_11780</name>
</gene>
<reference evidence="2 3" key="1">
    <citation type="submission" date="2024-03" db="EMBL/GenBank/DDBJ databases">
        <title>Two novel species of the genus Flavobacterium exhibiting potentially degradation of complex polysaccharides.</title>
        <authorList>
            <person name="Lian X."/>
        </authorList>
    </citation>
    <scope>NUCLEOTIDE SEQUENCE [LARGE SCALE GENOMIC DNA]</scope>
    <source>
        <strain evidence="3">j3</strain>
    </source>
</reference>
<feature type="chain" id="PRO_5046277018" description="Lipoprotein" evidence="1">
    <location>
        <begin position="24"/>
        <end position="74"/>
    </location>
</feature>
<evidence type="ECO:0000313" key="3">
    <source>
        <dbReference type="Proteomes" id="UP001460072"/>
    </source>
</evidence>
<evidence type="ECO:0000313" key="2">
    <source>
        <dbReference type="EMBL" id="MEM0543299.1"/>
    </source>
</evidence>
<dbReference type="RefSeq" id="WP_342696495.1">
    <property type="nucleotide sequence ID" value="NZ_JBCGDO010000016.1"/>
</dbReference>
<name>A0ABU9N6G9_9FLAO</name>
<keyword evidence="3" id="KW-1185">Reference proteome</keyword>
<proteinExistence type="predicted"/>
<protein>
    <recommendedName>
        <fullName evidence="4">Lipoprotein</fullName>
    </recommendedName>
</protein>
<evidence type="ECO:0008006" key="4">
    <source>
        <dbReference type="Google" id="ProtNLM"/>
    </source>
</evidence>